<organism evidence="2 3">
    <name type="scientific">Micromonospora jinlongensis</name>
    <dbReference type="NCBI Taxonomy" id="1287877"/>
    <lineage>
        <taxon>Bacteria</taxon>
        <taxon>Bacillati</taxon>
        <taxon>Actinomycetota</taxon>
        <taxon>Actinomycetes</taxon>
        <taxon>Micromonosporales</taxon>
        <taxon>Micromonosporaceae</taxon>
        <taxon>Micromonospora</taxon>
    </lineage>
</organism>
<accession>A0A7Z0BAM3</accession>
<gene>
    <name evidence="2" type="ORF">HNR22_000045</name>
</gene>
<protein>
    <recommendedName>
        <fullName evidence="1">DUF6602 domain-containing protein</fullName>
    </recommendedName>
</protein>
<dbReference type="EMBL" id="JACCHK010000001">
    <property type="protein sequence ID" value="NYH40318.1"/>
    <property type="molecule type" value="Genomic_DNA"/>
</dbReference>
<proteinExistence type="predicted"/>
<dbReference type="CDD" id="cd21173">
    <property type="entry name" value="NucC-like"/>
    <property type="match status" value="1"/>
</dbReference>
<name>A0A7Z0BAM3_9ACTN</name>
<evidence type="ECO:0000313" key="2">
    <source>
        <dbReference type="EMBL" id="NYH40318.1"/>
    </source>
</evidence>
<sequence>MGANHPRAPERPAGGVFDTDRFYALARDVREAGGVTASHELLAFLDQVTQEMEAEYQRIYRRSTEDPGTAGDEGESNWAGLLSDWLPADLHVATKGRILAADGTASPQVDVVVLSGDYPRKLRDKKLYLAPGVVAAFECKNTLRRSHLKKFFANAAAISKLTNDYRTNLYANTCSPILYGLLAHSHEWESSTEGLEKIDSEIQRQHQLAGHPRDLPSLICVSDLHTWENHIRSLSMKKMPRGFHVDSRSIESRNVEAVSLFMRWKSEIGRPNSPATPPIPIGAMLFFVLSRMAVVNPQNASMADYYWKAGISASRSVISAHRWDINDIYSEYMLRSLKSGDWELKSDRRNSPLIP</sequence>
<dbReference type="AlphaFoldDB" id="A0A7Z0BAM3"/>
<dbReference type="Pfam" id="PF20247">
    <property type="entry name" value="DUF6602"/>
    <property type="match status" value="1"/>
</dbReference>
<feature type="domain" description="DUF6602" evidence="1">
    <location>
        <begin position="62"/>
        <end position="161"/>
    </location>
</feature>
<keyword evidence="3" id="KW-1185">Reference proteome</keyword>
<dbReference type="RefSeq" id="WP_179778456.1">
    <property type="nucleotide sequence ID" value="NZ_JACCHK010000001.1"/>
</dbReference>
<comment type="caution">
    <text evidence="2">The sequence shown here is derived from an EMBL/GenBank/DDBJ whole genome shotgun (WGS) entry which is preliminary data.</text>
</comment>
<dbReference type="InterPro" id="IPR046537">
    <property type="entry name" value="DUF6602"/>
</dbReference>
<evidence type="ECO:0000313" key="3">
    <source>
        <dbReference type="Proteomes" id="UP000523545"/>
    </source>
</evidence>
<evidence type="ECO:0000259" key="1">
    <source>
        <dbReference type="Pfam" id="PF20247"/>
    </source>
</evidence>
<reference evidence="2 3" key="1">
    <citation type="submission" date="2020-07" db="EMBL/GenBank/DDBJ databases">
        <title>Sequencing the genomes of 1000 actinobacteria strains.</title>
        <authorList>
            <person name="Klenk H.-P."/>
        </authorList>
    </citation>
    <scope>NUCLEOTIDE SEQUENCE [LARGE SCALE GENOMIC DNA]</scope>
    <source>
        <strain evidence="2 3">DSM 45876</strain>
    </source>
</reference>
<dbReference type="Proteomes" id="UP000523545">
    <property type="component" value="Unassembled WGS sequence"/>
</dbReference>